<dbReference type="InterPro" id="IPR003594">
    <property type="entry name" value="HATPase_dom"/>
</dbReference>
<dbReference type="Pfam" id="PF02518">
    <property type="entry name" value="HATPase_c"/>
    <property type="match status" value="1"/>
</dbReference>
<evidence type="ECO:0000256" key="3">
    <source>
        <dbReference type="ARBA" id="ARBA00022679"/>
    </source>
</evidence>
<evidence type="ECO:0000256" key="5">
    <source>
        <dbReference type="ARBA" id="ARBA00022777"/>
    </source>
</evidence>
<dbReference type="Gene3D" id="3.30.565.10">
    <property type="entry name" value="Histidine kinase-like ATPase, C-terminal domain"/>
    <property type="match status" value="1"/>
</dbReference>
<dbReference type="GO" id="GO:0007234">
    <property type="term" value="P:osmosensory signaling via phosphorelay pathway"/>
    <property type="evidence" value="ECO:0007669"/>
    <property type="project" value="TreeGrafter"/>
</dbReference>
<dbReference type="SMART" id="SM00387">
    <property type="entry name" value="HATPase_c"/>
    <property type="match status" value="1"/>
</dbReference>
<dbReference type="InterPro" id="IPR005467">
    <property type="entry name" value="His_kinase_dom"/>
</dbReference>
<dbReference type="GO" id="GO:0030295">
    <property type="term" value="F:protein kinase activator activity"/>
    <property type="evidence" value="ECO:0007669"/>
    <property type="project" value="TreeGrafter"/>
</dbReference>
<comment type="caution">
    <text evidence="10">The sequence shown here is derived from an EMBL/GenBank/DDBJ whole genome shotgun (WGS) entry which is preliminary data.</text>
</comment>
<dbReference type="GO" id="GO:0000156">
    <property type="term" value="F:phosphorelay response regulator activity"/>
    <property type="evidence" value="ECO:0007669"/>
    <property type="project" value="TreeGrafter"/>
</dbReference>
<reference evidence="10 11" key="1">
    <citation type="submission" date="2019-02" db="EMBL/GenBank/DDBJ databases">
        <title>Genomic Encyclopedia of Type Strains, Phase IV (KMG-IV): sequencing the most valuable type-strain genomes for metagenomic binning, comparative biology and taxonomic classification.</title>
        <authorList>
            <person name="Goeker M."/>
        </authorList>
    </citation>
    <scope>NUCLEOTIDE SEQUENCE [LARGE SCALE GENOMIC DNA]</scope>
    <source>
        <strain evidence="10 11">DSM 18116</strain>
    </source>
</reference>
<evidence type="ECO:0000313" key="11">
    <source>
        <dbReference type="Proteomes" id="UP000293874"/>
    </source>
</evidence>
<dbReference type="EC" id="2.7.13.3" evidence="2"/>
<keyword evidence="8" id="KW-0812">Transmembrane</keyword>
<dbReference type="SUPFAM" id="SSF82171">
    <property type="entry name" value="DPP6 N-terminal domain-like"/>
    <property type="match status" value="1"/>
</dbReference>
<organism evidence="10 11">
    <name type="scientific">Pseudobacter ginsenosidimutans</name>
    <dbReference type="NCBI Taxonomy" id="661488"/>
    <lineage>
        <taxon>Bacteria</taxon>
        <taxon>Pseudomonadati</taxon>
        <taxon>Bacteroidota</taxon>
        <taxon>Chitinophagia</taxon>
        <taxon>Chitinophagales</taxon>
        <taxon>Chitinophagaceae</taxon>
        <taxon>Pseudobacter</taxon>
    </lineage>
</organism>
<keyword evidence="8" id="KW-1133">Transmembrane helix</keyword>
<dbReference type="GO" id="GO:0005524">
    <property type="term" value="F:ATP binding"/>
    <property type="evidence" value="ECO:0007669"/>
    <property type="project" value="UniProtKB-KW"/>
</dbReference>
<evidence type="ECO:0000256" key="2">
    <source>
        <dbReference type="ARBA" id="ARBA00012438"/>
    </source>
</evidence>
<evidence type="ECO:0000256" key="4">
    <source>
        <dbReference type="ARBA" id="ARBA00022741"/>
    </source>
</evidence>
<dbReference type="EMBL" id="SGXA01000007">
    <property type="protein sequence ID" value="RZS63996.1"/>
    <property type="molecule type" value="Genomic_DNA"/>
</dbReference>
<keyword evidence="7" id="KW-0902">Two-component regulatory system</keyword>
<proteinExistence type="predicted"/>
<gene>
    <name evidence="10" type="ORF">EV199_6096</name>
</gene>
<protein>
    <recommendedName>
        <fullName evidence="2">histidine kinase</fullName>
        <ecNumber evidence="2">2.7.13.3</ecNumber>
    </recommendedName>
</protein>
<dbReference type="PANTHER" id="PTHR42878">
    <property type="entry name" value="TWO-COMPONENT HISTIDINE KINASE"/>
    <property type="match status" value="1"/>
</dbReference>
<evidence type="ECO:0000259" key="9">
    <source>
        <dbReference type="PROSITE" id="PS50109"/>
    </source>
</evidence>
<dbReference type="SUPFAM" id="SSF55874">
    <property type="entry name" value="ATPase domain of HSP90 chaperone/DNA topoisomerase II/histidine kinase"/>
    <property type="match status" value="1"/>
</dbReference>
<evidence type="ECO:0000256" key="1">
    <source>
        <dbReference type="ARBA" id="ARBA00000085"/>
    </source>
</evidence>
<accession>A0A4Q7M7K0</accession>
<evidence type="ECO:0000256" key="8">
    <source>
        <dbReference type="SAM" id="Phobius"/>
    </source>
</evidence>
<dbReference type="PANTHER" id="PTHR42878:SF7">
    <property type="entry name" value="SENSOR HISTIDINE KINASE GLRK"/>
    <property type="match status" value="1"/>
</dbReference>
<evidence type="ECO:0000313" key="10">
    <source>
        <dbReference type="EMBL" id="RZS63996.1"/>
    </source>
</evidence>
<keyword evidence="6" id="KW-0067">ATP-binding</keyword>
<dbReference type="InterPro" id="IPR050351">
    <property type="entry name" value="BphY/WalK/GraS-like"/>
</dbReference>
<feature type="domain" description="Histidine kinase" evidence="9">
    <location>
        <begin position="838"/>
        <end position="1057"/>
    </location>
</feature>
<keyword evidence="3" id="KW-0808">Transferase</keyword>
<dbReference type="Gene3D" id="2.130.10.10">
    <property type="entry name" value="YVTN repeat-like/Quinoprotein amine dehydrogenase"/>
    <property type="match status" value="2"/>
</dbReference>
<keyword evidence="5 10" id="KW-0418">Kinase</keyword>
<evidence type="ECO:0000256" key="7">
    <source>
        <dbReference type="ARBA" id="ARBA00023012"/>
    </source>
</evidence>
<dbReference type="PROSITE" id="PS50109">
    <property type="entry name" value="HIS_KIN"/>
    <property type="match status" value="1"/>
</dbReference>
<comment type="catalytic activity">
    <reaction evidence="1">
        <text>ATP + protein L-histidine = ADP + protein N-phospho-L-histidine.</text>
        <dbReference type="EC" id="2.7.13.3"/>
    </reaction>
</comment>
<keyword evidence="11" id="KW-1185">Reference proteome</keyword>
<evidence type="ECO:0000256" key="6">
    <source>
        <dbReference type="ARBA" id="ARBA00022840"/>
    </source>
</evidence>
<dbReference type="Proteomes" id="UP000293874">
    <property type="component" value="Unassembled WGS sequence"/>
</dbReference>
<sequence>MPFTFSTMSVTTRVCQALLLYLLISVPIYVRSQQTSSPDPYLLVNTLNDNSGLPQNSIITQYIDTSSGMLWLATFGGLVRYNGISLRSFNHDHDNALLTNKLVNLFRTYNGDVYAMNVHSQLLKIGAQDISINQSLTWIWQQYSLYVWFRGVLHSTDQIPRLGVHAFGKKAYYAGQENWLATLYDYYVTAIPNNRFAVISKQHELLIYSDSLIRFRQQLPFKSDSIRIFLSGGLLYILNNQLDGVCYDVRGEQPVPVPGAFTRLESIRAAAGKTQLYYNELNNQAIVSRGRELFVLASDANGLYPAYHVAVEQMPKSISSILFYPRHRTLFIGTSTEGLFVFRKNNFKQLLAPDLALNINSVYAQIQKDSNRLLTSRGVTFNLVNNGSAYTQEKNSMYSPFVLDSAGGYYWCNENTVQYQPPGGGPASIFYRKSDTSRKDNRICFVWLDPATQKLWVMETYQWGYFFQGRYYVCIHSPRNKMPHPCYFTRKGKFIYLATERGLVKLDEATGQWSFVSQTRNMEARFVAADPQYPVCWFSTYGHGFGAYLPEKDTVVFFPQDATSYLSSTHALIEDSSRNIWLPTNKGLFRVQKSLLLHFIDHPGSRDILHYDYFDRQEGLMTNEFNGGAQPIFTRWRDELLLSTINGVLRFSPGTIPGKVLSEPFFIDYAETPDHKYIKPAGEGVWEFNKEDRDLKWVFNQACWGNPYSLRVEYRIDERSEWKVVEGNRLVTEQERIGGGDHTLHIRRYNAAEGKYIEKAIPFRIDLYWYETWWCWALAMLLLMGLIIFVTLHFSFLKNVLKVSRKKDQVLSETLTLMEEGNAMLDASNLYKAKVMHVLMHDITVPVASIEKVSGMISRNLEKVSPDTIRTVMKEINDATRNLLILSDQLIQWSNIQDTDNSTSVEPADVHAVVEEIREELGDRFQWRNNELINRVPEDMQMQTKVHLLHHLLFNLVLNANKNMKDGVIEVEASQTQGYTVLIVKDNGASMDTELREQLITASASHDSSAVYSGHRLWHIGYQIIFDLVQLMKGEIEIKAGEHETGLIIAIGLPPLHEMSRK</sequence>
<name>A0A4Q7M7K0_9BACT</name>
<dbReference type="GO" id="GO:0004673">
    <property type="term" value="F:protein histidine kinase activity"/>
    <property type="evidence" value="ECO:0007669"/>
    <property type="project" value="UniProtKB-EC"/>
</dbReference>
<dbReference type="AlphaFoldDB" id="A0A4Q7M7K0"/>
<keyword evidence="4" id="KW-0547">Nucleotide-binding</keyword>
<dbReference type="InterPro" id="IPR036890">
    <property type="entry name" value="HATPase_C_sf"/>
</dbReference>
<feature type="transmembrane region" description="Helical" evidence="8">
    <location>
        <begin position="773"/>
        <end position="797"/>
    </location>
</feature>
<keyword evidence="8" id="KW-0472">Membrane</keyword>
<dbReference type="InterPro" id="IPR015943">
    <property type="entry name" value="WD40/YVTN_repeat-like_dom_sf"/>
</dbReference>